<name>A0A0C5VJG3_9GAMM</name>
<dbReference type="RefSeq" id="WP_044616298.1">
    <property type="nucleotide sequence ID" value="NZ_CP007142.1"/>
</dbReference>
<dbReference type="KEGG" id="gsn:YC6258_01495"/>
<comment type="similarity">
    <text evidence="1">Belongs to the UPF0149 family.</text>
</comment>
<dbReference type="PANTHER" id="PTHR37528:SF1">
    <property type="entry name" value="UPF0149 PROTEIN YGFB"/>
    <property type="match status" value="1"/>
</dbReference>
<sequence>MSEQFDYERVLQLCTRLGARATPAMIHGTIAGHLCAGGRFMAEQFIAQALEVMETDQSADPETKAELIEFYDNMLAVLQDEQMLFRPVFVADGQEIPRRLSELASWCSAFISGLGLSGRDLSKMTPEAGEIISDLSEISLLQEQDADDSDEEDWMTVFEHVRLSALSLFLEFNELPKTEASDNTTH</sequence>
<dbReference type="STRING" id="1445510.YC6258_01495"/>
<evidence type="ECO:0000313" key="2">
    <source>
        <dbReference type="EMBL" id="AJQ93543.1"/>
    </source>
</evidence>
<keyword evidence="3" id="KW-1185">Reference proteome</keyword>
<dbReference type="Pfam" id="PF03695">
    <property type="entry name" value="UPF0149"/>
    <property type="match status" value="1"/>
</dbReference>
<dbReference type="Proteomes" id="UP000032266">
    <property type="component" value="Chromosome"/>
</dbReference>
<reference evidence="2 3" key="1">
    <citation type="submission" date="2014-01" db="EMBL/GenBank/DDBJ databases">
        <title>Full genme sequencing of cellulolytic bacterium Gynuella sunshinyii YC6258T gen. nov., sp. nov.</title>
        <authorList>
            <person name="Khan H."/>
            <person name="Chung E.J."/>
            <person name="Chung Y.R."/>
        </authorList>
    </citation>
    <scope>NUCLEOTIDE SEQUENCE [LARGE SCALE GENOMIC DNA]</scope>
    <source>
        <strain evidence="2 3">YC6258</strain>
    </source>
</reference>
<dbReference type="OrthoDB" id="9783391at2"/>
<dbReference type="InterPro" id="IPR011978">
    <property type="entry name" value="YgfB-like"/>
</dbReference>
<proteinExistence type="inferred from homology"/>
<evidence type="ECO:0000313" key="3">
    <source>
        <dbReference type="Proteomes" id="UP000032266"/>
    </source>
</evidence>
<protein>
    <recommendedName>
        <fullName evidence="4">YecA family protein</fullName>
    </recommendedName>
</protein>
<dbReference type="EMBL" id="CP007142">
    <property type="protein sequence ID" value="AJQ93543.1"/>
    <property type="molecule type" value="Genomic_DNA"/>
</dbReference>
<dbReference type="GO" id="GO:0005829">
    <property type="term" value="C:cytosol"/>
    <property type="evidence" value="ECO:0007669"/>
    <property type="project" value="TreeGrafter"/>
</dbReference>
<dbReference type="PANTHER" id="PTHR37528">
    <property type="entry name" value="UPF0149 PROTEIN YGFB"/>
    <property type="match status" value="1"/>
</dbReference>
<dbReference type="InterPro" id="IPR036255">
    <property type="entry name" value="YgfB-like_sf"/>
</dbReference>
<evidence type="ECO:0008006" key="4">
    <source>
        <dbReference type="Google" id="ProtNLM"/>
    </source>
</evidence>
<organism evidence="2 3">
    <name type="scientific">Gynuella sunshinyii YC6258</name>
    <dbReference type="NCBI Taxonomy" id="1445510"/>
    <lineage>
        <taxon>Bacteria</taxon>
        <taxon>Pseudomonadati</taxon>
        <taxon>Pseudomonadota</taxon>
        <taxon>Gammaproteobacteria</taxon>
        <taxon>Oceanospirillales</taxon>
        <taxon>Saccharospirillaceae</taxon>
        <taxon>Gynuella</taxon>
    </lineage>
</organism>
<evidence type="ECO:0000256" key="1">
    <source>
        <dbReference type="ARBA" id="ARBA00038308"/>
    </source>
</evidence>
<dbReference type="HOGENOM" id="CLU_085336_0_1_6"/>
<dbReference type="AlphaFoldDB" id="A0A0C5VJG3"/>
<gene>
    <name evidence="2" type="ORF">YC6258_01495</name>
</gene>
<accession>A0A0C5VJG3</accession>
<dbReference type="SUPFAM" id="SSF101327">
    <property type="entry name" value="YgfB-like"/>
    <property type="match status" value="1"/>
</dbReference>
<dbReference type="Gene3D" id="1.20.120.740">
    <property type="entry name" value="YgfB uncharacterised protein family UPF0149, PF03695"/>
    <property type="match status" value="1"/>
</dbReference>